<dbReference type="EMBL" id="AP018664">
    <property type="protein sequence ID" value="BBD99801.1"/>
    <property type="molecule type" value="Genomic_DNA"/>
</dbReference>
<keyword evidence="3" id="KW-1185">Reference proteome</keyword>
<organism evidence="2 3">
    <name type="scientific">Sphingobium amiense</name>
    <dbReference type="NCBI Taxonomy" id="135719"/>
    <lineage>
        <taxon>Bacteria</taxon>
        <taxon>Pseudomonadati</taxon>
        <taxon>Pseudomonadota</taxon>
        <taxon>Alphaproteobacteria</taxon>
        <taxon>Sphingomonadales</taxon>
        <taxon>Sphingomonadaceae</taxon>
        <taxon>Sphingobium</taxon>
    </lineage>
</organism>
<proteinExistence type="predicted"/>
<feature type="domain" description="Immunity MXAN-0049 protein" evidence="1">
    <location>
        <begin position="40"/>
        <end position="171"/>
    </location>
</feature>
<reference evidence="2 3" key="1">
    <citation type="submission" date="2018-05" db="EMBL/GenBank/DDBJ databases">
        <title>Complete Genome Sequence of the Nonylphenol-Degrading Bacterium Sphingobium amiense DSM 16289T.</title>
        <authorList>
            <person name="Ootsuka M."/>
            <person name="Nishizawa T."/>
            <person name="Ohta H."/>
        </authorList>
    </citation>
    <scope>NUCLEOTIDE SEQUENCE [LARGE SCALE GENOMIC DNA]</scope>
    <source>
        <strain evidence="2 3">DSM 16289</strain>
    </source>
</reference>
<protein>
    <recommendedName>
        <fullName evidence="1">Immunity MXAN-0049 protein domain-containing protein</fullName>
    </recommendedName>
</protein>
<evidence type="ECO:0000259" key="1">
    <source>
        <dbReference type="Pfam" id="PF07791"/>
    </source>
</evidence>
<evidence type="ECO:0000313" key="3">
    <source>
        <dbReference type="Proteomes" id="UP000279959"/>
    </source>
</evidence>
<sequence>MPRELLDARYINEPEMFARFYGDGKGLKGCPPPIWQVKGKARRYPDFWVHGYFYVLSSRLKSMLDEHAPGAIEALPLRIETLEGNLVRDDYWVADVTLSIKGIDWANSIVAYQHLLGGISAQPLNIVMRDEALGLAMFRDVNRSGVFIHRNLYEILANAKPKVTGTYFTEVW</sequence>
<accession>A0A494W6C6</accession>
<evidence type="ECO:0000313" key="2">
    <source>
        <dbReference type="EMBL" id="BBD99801.1"/>
    </source>
</evidence>
<dbReference type="Pfam" id="PF07791">
    <property type="entry name" value="Imm11"/>
    <property type="match status" value="1"/>
</dbReference>
<dbReference type="InterPro" id="IPR012433">
    <property type="entry name" value="Imm11"/>
</dbReference>
<dbReference type="KEGG" id="sami:SAMIE_1033020"/>
<name>A0A494W6C6_9SPHN</name>
<gene>
    <name evidence="2" type="ORF">SAMIE_1033020</name>
</gene>
<dbReference type="AlphaFoldDB" id="A0A494W6C6"/>
<dbReference type="Proteomes" id="UP000279959">
    <property type="component" value="Chromosome"/>
</dbReference>